<name>A0A3D5QAC2_FLESI</name>
<gene>
    <name evidence="2" type="ORF">DHM44_02975</name>
</gene>
<keyword evidence="2" id="KW-0808">Transferase</keyword>
<evidence type="ECO:0000313" key="2">
    <source>
        <dbReference type="EMBL" id="HCW92624.1"/>
    </source>
</evidence>
<dbReference type="OMA" id="TRCHIGD"/>
<comment type="caution">
    <text evidence="2">The sequence shown here is derived from an EMBL/GenBank/DDBJ whole genome shotgun (WGS) entry which is preliminary data.</text>
</comment>
<evidence type="ECO:0000259" key="1">
    <source>
        <dbReference type="PROSITE" id="PS51186"/>
    </source>
</evidence>
<dbReference type="PROSITE" id="PS51186">
    <property type="entry name" value="GNAT"/>
    <property type="match status" value="1"/>
</dbReference>
<dbReference type="EMBL" id="DPPF01000063">
    <property type="protein sequence ID" value="HCW92624.1"/>
    <property type="molecule type" value="Genomic_DNA"/>
</dbReference>
<sequence>MKLIIREEQERDFGEIYRLNNEAFGRSEEAELVNELRENDGIIISLVALLSNLIVGHILYTPCKINSHKNELTGAALGPMAVLPGYQKKGIGRKMVEESIEILSEAAYPFIAVLGYPEYYSQFGFTPAGKHGLRCQWDVPDEAFMILPLDSERTDEVTGTVIYRPEFSKFANIVGE</sequence>
<dbReference type="CDD" id="cd04301">
    <property type="entry name" value="NAT_SF"/>
    <property type="match status" value="1"/>
</dbReference>
<feature type="domain" description="N-acetyltransferase" evidence="1">
    <location>
        <begin position="3"/>
        <end position="150"/>
    </location>
</feature>
<dbReference type="Proteomes" id="UP000262325">
    <property type="component" value="Unassembled WGS sequence"/>
</dbReference>
<reference evidence="2 3" key="1">
    <citation type="journal article" date="2018" name="Nat. Biotechnol.">
        <title>A standardized bacterial taxonomy based on genome phylogeny substantially revises the tree of life.</title>
        <authorList>
            <person name="Parks D.H."/>
            <person name="Chuvochina M."/>
            <person name="Waite D.W."/>
            <person name="Rinke C."/>
            <person name="Skarshewski A."/>
            <person name="Chaumeil P.A."/>
            <person name="Hugenholtz P."/>
        </authorList>
    </citation>
    <scope>NUCLEOTIDE SEQUENCE [LARGE SCALE GENOMIC DNA]</scope>
    <source>
        <strain evidence="2">UBA8672</strain>
    </source>
</reference>
<protein>
    <submittedName>
        <fullName evidence="2">N-acetyltransferase</fullName>
    </submittedName>
</protein>
<dbReference type="AlphaFoldDB" id="A0A3D5QAC2"/>
<dbReference type="InterPro" id="IPR016181">
    <property type="entry name" value="Acyl_CoA_acyltransferase"/>
</dbReference>
<dbReference type="Gene3D" id="3.40.630.30">
    <property type="match status" value="1"/>
</dbReference>
<accession>A0A3D5QAC2</accession>
<dbReference type="InterPro" id="IPR000182">
    <property type="entry name" value="GNAT_dom"/>
</dbReference>
<dbReference type="Pfam" id="PF13527">
    <property type="entry name" value="Acetyltransf_9"/>
    <property type="match status" value="1"/>
</dbReference>
<evidence type="ECO:0000313" key="3">
    <source>
        <dbReference type="Proteomes" id="UP000262325"/>
    </source>
</evidence>
<proteinExistence type="predicted"/>
<organism evidence="2 3">
    <name type="scientific">Flexistipes sinusarabici</name>
    <dbReference type="NCBI Taxonomy" id="2352"/>
    <lineage>
        <taxon>Bacteria</taxon>
        <taxon>Pseudomonadati</taxon>
        <taxon>Deferribacterota</taxon>
        <taxon>Deferribacteres</taxon>
        <taxon>Deferribacterales</taxon>
        <taxon>Flexistipitaceae</taxon>
        <taxon>Flexistipes</taxon>
    </lineage>
</organism>
<dbReference type="GO" id="GO:0016747">
    <property type="term" value="F:acyltransferase activity, transferring groups other than amino-acyl groups"/>
    <property type="evidence" value="ECO:0007669"/>
    <property type="project" value="InterPro"/>
</dbReference>
<dbReference type="SUPFAM" id="SSF55729">
    <property type="entry name" value="Acyl-CoA N-acyltransferases (Nat)"/>
    <property type="match status" value="1"/>
</dbReference>